<name>A0A9K3IXB7_HELAN</name>
<comment type="caution">
    <text evidence="1">The sequence shown here is derived from an EMBL/GenBank/DDBJ whole genome shotgun (WGS) entry which is preliminary data.</text>
</comment>
<evidence type="ECO:0000313" key="2">
    <source>
        <dbReference type="Proteomes" id="UP000215914"/>
    </source>
</evidence>
<dbReference type="AlphaFoldDB" id="A0A9K3IXB7"/>
<dbReference type="Gramene" id="mRNA:HanXRQr2_Chr05g0197261">
    <property type="protein sequence ID" value="mRNA:HanXRQr2_Chr05g0197261"/>
    <property type="gene ID" value="HanXRQr2_Chr05g0197261"/>
</dbReference>
<reference evidence="1" key="2">
    <citation type="submission" date="2020-06" db="EMBL/GenBank/DDBJ databases">
        <title>Helianthus annuus Genome sequencing and assembly Release 2.</title>
        <authorList>
            <person name="Gouzy J."/>
            <person name="Langlade N."/>
            <person name="Munos S."/>
        </authorList>
    </citation>
    <scope>NUCLEOTIDE SEQUENCE</scope>
    <source>
        <tissue evidence="1">Leaves</tissue>
    </source>
</reference>
<accession>A0A9K3IXB7</accession>
<sequence length="232" mass="26748">MMDLLEYYNIHISQLSPLGMVRARHFEYTFRAQNVVPLVEDFRRFYQMTEMMGFFSFRMRDGAPKLMNPPKGLSKWKAEFFYVKAAAVTARLHLRNVTDTIATEKLNTPEQGKQAWLPHLHLIPFKKLANRELQILRMMLQGKPGQKTKPVLKEKNEDDLAIDAPLWRMFCSDFEGKIEIVKCGLDEEGWYDTVVGNFRVPDEAALNALLAQGKGKVFLVCPHYSSFGNINS</sequence>
<dbReference type="PANTHER" id="PTHR31099:SF49">
    <property type="entry name" value="MYOSIN HEAVY CHAIN-LIKE PROTEIN"/>
    <property type="match status" value="1"/>
</dbReference>
<dbReference type="Proteomes" id="UP000215914">
    <property type="component" value="Unassembled WGS sequence"/>
</dbReference>
<reference evidence="1" key="1">
    <citation type="journal article" date="2017" name="Nature">
        <title>The sunflower genome provides insights into oil metabolism, flowering and Asterid evolution.</title>
        <authorList>
            <person name="Badouin H."/>
            <person name="Gouzy J."/>
            <person name="Grassa C.J."/>
            <person name="Murat F."/>
            <person name="Staton S.E."/>
            <person name="Cottret L."/>
            <person name="Lelandais-Briere C."/>
            <person name="Owens G.L."/>
            <person name="Carrere S."/>
            <person name="Mayjonade B."/>
            <person name="Legrand L."/>
            <person name="Gill N."/>
            <person name="Kane N.C."/>
            <person name="Bowers J.E."/>
            <person name="Hubner S."/>
            <person name="Bellec A."/>
            <person name="Berard A."/>
            <person name="Berges H."/>
            <person name="Blanchet N."/>
            <person name="Boniface M.C."/>
            <person name="Brunel D."/>
            <person name="Catrice O."/>
            <person name="Chaidir N."/>
            <person name="Claudel C."/>
            <person name="Donnadieu C."/>
            <person name="Faraut T."/>
            <person name="Fievet G."/>
            <person name="Helmstetter N."/>
            <person name="King M."/>
            <person name="Knapp S.J."/>
            <person name="Lai Z."/>
            <person name="Le Paslier M.C."/>
            <person name="Lippi Y."/>
            <person name="Lorenzon L."/>
            <person name="Mandel J.R."/>
            <person name="Marage G."/>
            <person name="Marchand G."/>
            <person name="Marquand E."/>
            <person name="Bret-Mestries E."/>
            <person name="Morien E."/>
            <person name="Nambeesan S."/>
            <person name="Nguyen T."/>
            <person name="Pegot-Espagnet P."/>
            <person name="Pouilly N."/>
            <person name="Raftis F."/>
            <person name="Sallet E."/>
            <person name="Schiex T."/>
            <person name="Thomas J."/>
            <person name="Vandecasteele C."/>
            <person name="Vares D."/>
            <person name="Vear F."/>
            <person name="Vautrin S."/>
            <person name="Crespi M."/>
            <person name="Mangin B."/>
            <person name="Burke J.M."/>
            <person name="Salse J."/>
            <person name="Munos S."/>
            <person name="Vincourt P."/>
            <person name="Rieseberg L.H."/>
            <person name="Langlade N.B."/>
        </authorList>
    </citation>
    <scope>NUCLEOTIDE SEQUENCE</scope>
    <source>
        <tissue evidence="1">Leaves</tissue>
    </source>
</reference>
<dbReference type="PANTHER" id="PTHR31099">
    <property type="entry name" value="OS06G0165300 PROTEIN"/>
    <property type="match status" value="1"/>
</dbReference>
<gene>
    <name evidence="1" type="ORF">HanXRQr2_Chr05g0197261</name>
</gene>
<keyword evidence="2" id="KW-1185">Reference proteome</keyword>
<proteinExistence type="predicted"/>
<organism evidence="1 2">
    <name type="scientific">Helianthus annuus</name>
    <name type="common">Common sunflower</name>
    <dbReference type="NCBI Taxonomy" id="4232"/>
    <lineage>
        <taxon>Eukaryota</taxon>
        <taxon>Viridiplantae</taxon>
        <taxon>Streptophyta</taxon>
        <taxon>Embryophyta</taxon>
        <taxon>Tracheophyta</taxon>
        <taxon>Spermatophyta</taxon>
        <taxon>Magnoliopsida</taxon>
        <taxon>eudicotyledons</taxon>
        <taxon>Gunneridae</taxon>
        <taxon>Pentapetalae</taxon>
        <taxon>asterids</taxon>
        <taxon>campanulids</taxon>
        <taxon>Asterales</taxon>
        <taxon>Asteraceae</taxon>
        <taxon>Asteroideae</taxon>
        <taxon>Heliantheae alliance</taxon>
        <taxon>Heliantheae</taxon>
        <taxon>Helianthus</taxon>
    </lineage>
</organism>
<protein>
    <submittedName>
        <fullName evidence="1">Uncharacterized protein</fullName>
    </submittedName>
</protein>
<dbReference type="EMBL" id="MNCJ02000320">
    <property type="protein sequence ID" value="KAF5804462.1"/>
    <property type="molecule type" value="Genomic_DNA"/>
</dbReference>
<evidence type="ECO:0000313" key="1">
    <source>
        <dbReference type="EMBL" id="KAF5804462.1"/>
    </source>
</evidence>